<dbReference type="Gene3D" id="3.40.50.720">
    <property type="entry name" value="NAD(P)-binding Rossmann-like Domain"/>
    <property type="match status" value="1"/>
</dbReference>
<evidence type="ECO:0000256" key="1">
    <source>
        <dbReference type="SAM" id="MobiDB-lite"/>
    </source>
</evidence>
<reference evidence="2 3" key="1">
    <citation type="submission" date="2018-05" db="EMBL/GenBank/DDBJ databases">
        <title>Genome sequencing and assembly of the regulated plant pathogen Lachnellula willkommii and related sister species for the development of diagnostic species identification markers.</title>
        <authorList>
            <person name="Giroux E."/>
            <person name="Bilodeau G."/>
        </authorList>
    </citation>
    <scope>NUCLEOTIDE SEQUENCE [LARGE SCALE GENOMIC DNA]</scope>
    <source>
        <strain evidence="2 3">CBS 172.35</strain>
    </source>
</reference>
<evidence type="ECO:0000313" key="3">
    <source>
        <dbReference type="Proteomes" id="UP000315522"/>
    </source>
</evidence>
<dbReference type="AlphaFoldDB" id="A0A559M5P0"/>
<comment type="caution">
    <text evidence="2">The sequence shown here is derived from an EMBL/GenBank/DDBJ whole genome shotgun (WGS) entry which is preliminary data.</text>
</comment>
<feature type="compositionally biased region" description="Low complexity" evidence="1">
    <location>
        <begin position="11"/>
        <end position="32"/>
    </location>
</feature>
<feature type="region of interest" description="Disordered" evidence="1">
    <location>
        <begin position="1"/>
        <end position="38"/>
    </location>
</feature>
<name>A0A559M5P0_9HELO</name>
<evidence type="ECO:0008006" key="4">
    <source>
        <dbReference type="Google" id="ProtNLM"/>
    </source>
</evidence>
<evidence type="ECO:0000313" key="2">
    <source>
        <dbReference type="EMBL" id="TVY88271.1"/>
    </source>
</evidence>
<gene>
    <name evidence="2" type="ORF">LAWI1_G006262</name>
</gene>
<organism evidence="2 3">
    <name type="scientific">Lachnellula willkommii</name>
    <dbReference type="NCBI Taxonomy" id="215461"/>
    <lineage>
        <taxon>Eukaryota</taxon>
        <taxon>Fungi</taxon>
        <taxon>Dikarya</taxon>
        <taxon>Ascomycota</taxon>
        <taxon>Pezizomycotina</taxon>
        <taxon>Leotiomycetes</taxon>
        <taxon>Helotiales</taxon>
        <taxon>Lachnaceae</taxon>
        <taxon>Lachnellula</taxon>
    </lineage>
</organism>
<dbReference type="InterPro" id="IPR036291">
    <property type="entry name" value="NAD(P)-bd_dom_sf"/>
</dbReference>
<accession>A0A559M5P0</accession>
<proteinExistence type="predicted"/>
<dbReference type="SUPFAM" id="SSF51735">
    <property type="entry name" value="NAD(P)-binding Rossmann-fold domains"/>
    <property type="match status" value="1"/>
</dbReference>
<keyword evidence="3" id="KW-1185">Reference proteome</keyword>
<protein>
    <recommendedName>
        <fullName evidence="4">Ketoreductase (KR) domain-containing protein</fullName>
    </recommendedName>
</protein>
<sequence length="92" mass="9409">MSSFNQHKTGAESSSPAPPATASAAQPPLLSPHGQPKTIFLTGRNEAKIAPVIQEINAIDSAIDVVFVHMDLGSLESVRGAAAEMLEGGSGV</sequence>
<feature type="non-terminal residue" evidence="2">
    <location>
        <position position="92"/>
    </location>
</feature>
<dbReference type="EMBL" id="QGML01001832">
    <property type="protein sequence ID" value="TVY88271.1"/>
    <property type="molecule type" value="Genomic_DNA"/>
</dbReference>
<dbReference type="Proteomes" id="UP000315522">
    <property type="component" value="Unassembled WGS sequence"/>
</dbReference>